<dbReference type="InterPro" id="IPR004358">
    <property type="entry name" value="Sig_transdc_His_kin-like_C"/>
</dbReference>
<name>A0ABX2PZV8_9BACT</name>
<gene>
    <name evidence="5" type="ORF">HW556_04910</name>
</gene>
<keyword evidence="3" id="KW-1133">Transmembrane helix</keyword>
<comment type="catalytic activity">
    <reaction evidence="1">
        <text>ATP + protein L-histidine = ADP + protein N-phospho-L-histidine.</text>
        <dbReference type="EC" id="2.7.13.3"/>
    </reaction>
</comment>
<keyword evidence="6" id="KW-1185">Reference proteome</keyword>
<protein>
    <recommendedName>
        <fullName evidence="2">histidine kinase</fullName>
        <ecNumber evidence="2">2.7.13.3</ecNumber>
    </recommendedName>
</protein>
<dbReference type="PANTHER" id="PTHR43065:SF42">
    <property type="entry name" value="TWO-COMPONENT SENSOR PPRA"/>
    <property type="match status" value="1"/>
</dbReference>
<dbReference type="InterPro" id="IPR003594">
    <property type="entry name" value="HATPase_dom"/>
</dbReference>
<dbReference type="PROSITE" id="PS50109">
    <property type="entry name" value="HIS_KIN"/>
    <property type="match status" value="1"/>
</dbReference>
<keyword evidence="3" id="KW-0812">Transmembrane</keyword>
<comment type="caution">
    <text evidence="5">The sequence shown here is derived from an EMBL/GenBank/DDBJ whole genome shotgun (WGS) entry which is preliminary data.</text>
</comment>
<evidence type="ECO:0000256" key="3">
    <source>
        <dbReference type="SAM" id="Phobius"/>
    </source>
</evidence>
<sequence>MLRFLLWTFLLISLLVLRPVAGQAQSPQTRPLHQALARATTDTARVLLLADLAATYRYSRFDSVSFYAHQGLRLARRLGYVKGEGRCLSRLAILPGERGNLPQALRLNLAALRLNEESHDLEGTARTLNQTGLLYFALDDYRPSLRYSLRALDSYRQAGTTDTSQLISVIANLGASYEGLRRYDSAAFYLNKAWQLTARHRPQAWSCWGNPAPYVLRELGLLQLALGHPQAALAYYQRSAQAAAPENDLRSVSRAFQYLAELHKQQGRPDSSIWYARRALALAANLPYVVGVVRNSALLMEAYEARQQPDSALYYTHVLLAAQDSLFNPRRIKQLDAIAFDEHTRLLELEAERGKLLARIRTGALLAGAGLLLLALLLLWHRHRRQQDATRRLEVLHRQLGQQARELTTQRDDLVRTLKELKVTQGQLVLREKMASLGELMAGIAHEIQRPVSLLRRYAAASTELCDELRQYLTQLWLPPSQQALADKLLDALHQNQTHIVQYGQRAESVVRGMLEYSQGGGGARQLTDLNALAEEYLRLVYHDMRAKNRHFSAALLLHPDPTLERLMVVRQDLGRALVGVYSAALQAVAQRQRQPDEEYVPQIELTTRRTAASVEIRVRDNGEGLPPETLVTLFQRFPAGAETGLSLALSHDLITRGHGGTLSVSSQPGRGTEYCIILPLPQNTQNG</sequence>
<dbReference type="InterPro" id="IPR011990">
    <property type="entry name" value="TPR-like_helical_dom_sf"/>
</dbReference>
<feature type="transmembrane region" description="Helical" evidence="3">
    <location>
        <begin position="363"/>
        <end position="381"/>
    </location>
</feature>
<dbReference type="Proteomes" id="UP000626554">
    <property type="component" value="Unassembled WGS sequence"/>
</dbReference>
<evidence type="ECO:0000256" key="1">
    <source>
        <dbReference type="ARBA" id="ARBA00000085"/>
    </source>
</evidence>
<reference evidence="5 6" key="1">
    <citation type="submission" date="2020-05" db="EMBL/GenBank/DDBJ databases">
        <title>Hymenobacter terrestris sp. nov. and Hymenobacter lapidiphilus sp. nov., isolated from regoliths in Antarctica.</title>
        <authorList>
            <person name="Sedlacek I."/>
            <person name="Pantucek R."/>
            <person name="Zeman M."/>
            <person name="Holochova P."/>
            <person name="Kralova S."/>
            <person name="Stankova E."/>
            <person name="Sedo O."/>
            <person name="Micenkova L."/>
            <person name="Svec P."/>
            <person name="Gupta V."/>
            <person name="Sood U."/>
            <person name="Korpole U.S."/>
            <person name="Lal R."/>
        </authorList>
    </citation>
    <scope>NUCLEOTIDE SEQUENCE [LARGE SCALE GENOMIC DNA]</scope>
    <source>
        <strain evidence="5 6">P5252</strain>
    </source>
</reference>
<dbReference type="SUPFAM" id="SSF55874">
    <property type="entry name" value="ATPase domain of HSP90 chaperone/DNA topoisomerase II/histidine kinase"/>
    <property type="match status" value="1"/>
</dbReference>
<dbReference type="InterPro" id="IPR005467">
    <property type="entry name" value="His_kinase_dom"/>
</dbReference>
<dbReference type="Gene3D" id="1.10.287.130">
    <property type="match status" value="1"/>
</dbReference>
<feature type="domain" description="Histidine kinase" evidence="4">
    <location>
        <begin position="443"/>
        <end position="683"/>
    </location>
</feature>
<organism evidence="5 6">
    <name type="scientific">Hymenobacter terrestris</name>
    <dbReference type="NCBI Taxonomy" id="2748310"/>
    <lineage>
        <taxon>Bacteria</taxon>
        <taxon>Pseudomonadati</taxon>
        <taxon>Bacteroidota</taxon>
        <taxon>Cytophagia</taxon>
        <taxon>Cytophagales</taxon>
        <taxon>Hymenobacteraceae</taxon>
        <taxon>Hymenobacter</taxon>
    </lineage>
</organism>
<dbReference type="EMBL" id="JABKAV010000009">
    <property type="protein sequence ID" value="NVO84213.1"/>
    <property type="molecule type" value="Genomic_DNA"/>
</dbReference>
<dbReference type="RefSeq" id="WP_176898532.1">
    <property type="nucleotide sequence ID" value="NZ_JABKAV010000009.1"/>
</dbReference>
<proteinExistence type="predicted"/>
<accession>A0ABX2PZV8</accession>
<dbReference type="InterPro" id="IPR019734">
    <property type="entry name" value="TPR_rpt"/>
</dbReference>
<dbReference type="PRINTS" id="PR00344">
    <property type="entry name" value="BCTRLSENSOR"/>
</dbReference>
<keyword evidence="3" id="KW-0472">Membrane</keyword>
<dbReference type="EC" id="2.7.13.3" evidence="2"/>
<dbReference type="Gene3D" id="3.30.565.10">
    <property type="entry name" value="Histidine kinase-like ATPase, C-terminal domain"/>
    <property type="match status" value="1"/>
</dbReference>
<dbReference type="Gene3D" id="1.25.40.10">
    <property type="entry name" value="Tetratricopeptide repeat domain"/>
    <property type="match status" value="2"/>
</dbReference>
<evidence type="ECO:0000313" key="5">
    <source>
        <dbReference type="EMBL" id="NVO84213.1"/>
    </source>
</evidence>
<evidence type="ECO:0000256" key="2">
    <source>
        <dbReference type="ARBA" id="ARBA00012438"/>
    </source>
</evidence>
<dbReference type="PANTHER" id="PTHR43065">
    <property type="entry name" value="SENSOR HISTIDINE KINASE"/>
    <property type="match status" value="1"/>
</dbReference>
<dbReference type="InterPro" id="IPR036890">
    <property type="entry name" value="HATPase_C_sf"/>
</dbReference>
<evidence type="ECO:0000313" key="6">
    <source>
        <dbReference type="Proteomes" id="UP000626554"/>
    </source>
</evidence>
<dbReference type="SUPFAM" id="SSF48452">
    <property type="entry name" value="TPR-like"/>
    <property type="match status" value="2"/>
</dbReference>
<dbReference type="SMART" id="SM00387">
    <property type="entry name" value="HATPase_c"/>
    <property type="match status" value="1"/>
</dbReference>
<evidence type="ECO:0000259" key="4">
    <source>
        <dbReference type="PROSITE" id="PS50109"/>
    </source>
</evidence>
<dbReference type="Pfam" id="PF02518">
    <property type="entry name" value="HATPase_c"/>
    <property type="match status" value="1"/>
</dbReference>
<dbReference type="SMART" id="SM00028">
    <property type="entry name" value="TPR"/>
    <property type="match status" value="5"/>
</dbReference>